<dbReference type="AlphaFoldDB" id="A0A410QBY5"/>
<proteinExistence type="inferred from homology"/>
<keyword evidence="1" id="KW-0521">NADP</keyword>
<reference evidence="6" key="1">
    <citation type="submission" date="2019-01" db="EMBL/GenBank/DDBJ databases">
        <title>Draft genomes of a novel of Sporanaerobacter strains.</title>
        <authorList>
            <person name="Ma S."/>
        </authorList>
    </citation>
    <scope>NUCLEOTIDE SEQUENCE [LARGE SCALE GENOMIC DNA]</scope>
    <source>
        <strain evidence="6">NJN-17</strain>
    </source>
</reference>
<comment type="similarity">
    <text evidence="3">Belongs to the aldo/keto reductase family. Aldo/keto reductase 2 subfamily.</text>
</comment>
<gene>
    <name evidence="5" type="ORF">EQM13_07855</name>
</gene>
<dbReference type="InterPro" id="IPR020471">
    <property type="entry name" value="AKR"/>
</dbReference>
<dbReference type="EMBL" id="CP035282">
    <property type="protein sequence ID" value="QAT61497.1"/>
    <property type="molecule type" value="Genomic_DNA"/>
</dbReference>
<protein>
    <submittedName>
        <fullName evidence="5">Oxidoreductase</fullName>
    </submittedName>
</protein>
<keyword evidence="2" id="KW-0560">Oxidoreductase</keyword>
<evidence type="ECO:0000256" key="3">
    <source>
        <dbReference type="ARBA" id="ARBA00038157"/>
    </source>
</evidence>
<dbReference type="InterPro" id="IPR050523">
    <property type="entry name" value="AKR_Detox_Biosynth"/>
</dbReference>
<dbReference type="OrthoDB" id="9773828at2"/>
<dbReference type="PANTHER" id="PTHR43364">
    <property type="entry name" value="NADH-SPECIFIC METHYLGLYOXAL REDUCTASE-RELATED"/>
    <property type="match status" value="1"/>
</dbReference>
<feature type="domain" description="NADP-dependent oxidoreductase" evidence="4">
    <location>
        <begin position="14"/>
        <end position="286"/>
    </location>
</feature>
<dbReference type="SUPFAM" id="SSF51430">
    <property type="entry name" value="NAD(P)-linked oxidoreductase"/>
    <property type="match status" value="1"/>
</dbReference>
<dbReference type="GO" id="GO:0016491">
    <property type="term" value="F:oxidoreductase activity"/>
    <property type="evidence" value="ECO:0007669"/>
    <property type="project" value="UniProtKB-KW"/>
</dbReference>
<dbReference type="FunFam" id="3.20.20.100:FF:000008">
    <property type="entry name" value="Aldo/keto reductase family oxidoreductase"/>
    <property type="match status" value="1"/>
</dbReference>
<evidence type="ECO:0000256" key="2">
    <source>
        <dbReference type="ARBA" id="ARBA00023002"/>
    </source>
</evidence>
<dbReference type="PRINTS" id="PR00069">
    <property type="entry name" value="ALDKETRDTASE"/>
</dbReference>
<dbReference type="Proteomes" id="UP000287969">
    <property type="component" value="Chromosome"/>
</dbReference>
<dbReference type="Gene3D" id="3.20.20.100">
    <property type="entry name" value="NADP-dependent oxidoreductase domain"/>
    <property type="match status" value="1"/>
</dbReference>
<evidence type="ECO:0000313" key="5">
    <source>
        <dbReference type="EMBL" id="QAT61497.1"/>
    </source>
</evidence>
<dbReference type="InterPro" id="IPR023210">
    <property type="entry name" value="NADP_OxRdtase_dom"/>
</dbReference>
<accession>A0A410QBY5</accession>
<dbReference type="Pfam" id="PF00248">
    <property type="entry name" value="Aldo_ket_red"/>
    <property type="match status" value="1"/>
</dbReference>
<evidence type="ECO:0000256" key="1">
    <source>
        <dbReference type="ARBA" id="ARBA00022857"/>
    </source>
</evidence>
<dbReference type="GO" id="GO:0005829">
    <property type="term" value="C:cytosol"/>
    <property type="evidence" value="ECO:0007669"/>
    <property type="project" value="TreeGrafter"/>
</dbReference>
<sequence length="297" mass="34254">MEYIKMADNLYFSRIALGFWRLLDWNLTDDELIRFLEECLDLGITTMDHADIYGNYMVEKKFGDALKKRPDLRKKMQIITKCGIVYKSAAARVKYYDYSEKYIIQQVEKSLKYMGTDYIDTLLLHRPSPFMDPKEIGKAFEKLYKDGKVKSFGVSNFLPDEFRMLKSYLTVPLITDQVELSALNMGNMENGVINLCLEERIHPMIWSPLAGGRIFTGTEEQEIRLRETLEIIREEVGASSIDEIAFAWLLSHPAQLIPITGSGEIGLVKKPVSALKYKLTPEEWFMIWTAVKGHKVP</sequence>
<evidence type="ECO:0000259" key="4">
    <source>
        <dbReference type="Pfam" id="PF00248"/>
    </source>
</evidence>
<evidence type="ECO:0000313" key="6">
    <source>
        <dbReference type="Proteomes" id="UP000287969"/>
    </source>
</evidence>
<dbReference type="CDD" id="cd19092">
    <property type="entry name" value="AKR_BsYcsN_EcYdhF-like"/>
    <property type="match status" value="1"/>
</dbReference>
<dbReference type="PANTHER" id="PTHR43364:SF1">
    <property type="entry name" value="OXIDOREDUCTASE YDHF"/>
    <property type="match status" value="1"/>
</dbReference>
<name>A0A410QBY5_9FIRM</name>
<dbReference type="KEGG" id="spoa:EQM13_07855"/>
<keyword evidence="6" id="KW-1185">Reference proteome</keyword>
<dbReference type="InterPro" id="IPR036812">
    <property type="entry name" value="NAD(P)_OxRdtase_dom_sf"/>
</dbReference>
<organism evidence="5 6">
    <name type="scientific">Acidilutibacter cellobiosedens</name>
    <dbReference type="NCBI Taxonomy" id="2507161"/>
    <lineage>
        <taxon>Bacteria</taxon>
        <taxon>Bacillati</taxon>
        <taxon>Bacillota</taxon>
        <taxon>Tissierellia</taxon>
        <taxon>Tissierellales</taxon>
        <taxon>Acidilutibacteraceae</taxon>
        <taxon>Acidilutibacter</taxon>
    </lineage>
</organism>
<dbReference type="RefSeq" id="WP_071138879.1">
    <property type="nucleotide sequence ID" value="NZ_CP035282.1"/>
</dbReference>